<name>A0ABU9VFZ3_9BACI</name>
<feature type="transmembrane region" description="Helical" evidence="7">
    <location>
        <begin position="72"/>
        <end position="90"/>
    </location>
</feature>
<comment type="caution">
    <text evidence="8">The sequence shown here is derived from an EMBL/GenBank/DDBJ whole genome shotgun (WGS) entry which is preliminary data.</text>
</comment>
<gene>
    <name evidence="8" type="ORF">MKY91_06695</name>
</gene>
<dbReference type="InterPro" id="IPR051907">
    <property type="entry name" value="DoxX-like_oxidoreductase"/>
</dbReference>
<keyword evidence="3" id="KW-1003">Cell membrane</keyword>
<evidence type="ECO:0000256" key="4">
    <source>
        <dbReference type="ARBA" id="ARBA00022692"/>
    </source>
</evidence>
<evidence type="ECO:0000256" key="3">
    <source>
        <dbReference type="ARBA" id="ARBA00022475"/>
    </source>
</evidence>
<protein>
    <submittedName>
        <fullName evidence="8">DoxX family protein</fullName>
    </submittedName>
</protein>
<dbReference type="Pfam" id="PF07681">
    <property type="entry name" value="DoxX"/>
    <property type="match status" value="1"/>
</dbReference>
<sequence>MWIMKTEIGLLILRVVVGITFLIHGMDKFNGGIDGTVTMFEGMGFPGFLAYLVTFAEILGGLALILGLFTRVVSIIFAAIMVTAIFQVKADGGFLGGFELDLVLLACSILLALSSSRLVALNRVLPGALKNM</sequence>
<evidence type="ECO:0000256" key="7">
    <source>
        <dbReference type="SAM" id="Phobius"/>
    </source>
</evidence>
<keyword evidence="4 7" id="KW-0812">Transmembrane</keyword>
<dbReference type="PANTHER" id="PTHR33452:SF1">
    <property type="entry name" value="INNER MEMBRANE PROTEIN YPHA-RELATED"/>
    <property type="match status" value="1"/>
</dbReference>
<dbReference type="EMBL" id="JBCITK010000001">
    <property type="protein sequence ID" value="MEN0642829.1"/>
    <property type="molecule type" value="Genomic_DNA"/>
</dbReference>
<dbReference type="Proteomes" id="UP001418796">
    <property type="component" value="Unassembled WGS sequence"/>
</dbReference>
<keyword evidence="6 7" id="KW-0472">Membrane</keyword>
<evidence type="ECO:0000256" key="5">
    <source>
        <dbReference type="ARBA" id="ARBA00022989"/>
    </source>
</evidence>
<feature type="transmembrane region" description="Helical" evidence="7">
    <location>
        <begin position="102"/>
        <end position="125"/>
    </location>
</feature>
<reference evidence="8 9" key="1">
    <citation type="submission" date="2024-03" db="EMBL/GenBank/DDBJ databases">
        <title>Bacilli Hybrid Assemblies.</title>
        <authorList>
            <person name="Kovac J."/>
        </authorList>
    </citation>
    <scope>NUCLEOTIDE SEQUENCE [LARGE SCALE GENOMIC DNA]</scope>
    <source>
        <strain evidence="8 9">FSL R7-0666</strain>
    </source>
</reference>
<evidence type="ECO:0000256" key="1">
    <source>
        <dbReference type="ARBA" id="ARBA00004651"/>
    </source>
</evidence>
<evidence type="ECO:0000256" key="6">
    <source>
        <dbReference type="ARBA" id="ARBA00023136"/>
    </source>
</evidence>
<evidence type="ECO:0000313" key="8">
    <source>
        <dbReference type="EMBL" id="MEN0642829.1"/>
    </source>
</evidence>
<feature type="transmembrane region" description="Helical" evidence="7">
    <location>
        <begin position="7"/>
        <end position="25"/>
    </location>
</feature>
<dbReference type="InterPro" id="IPR032808">
    <property type="entry name" value="DoxX"/>
</dbReference>
<accession>A0ABU9VFZ3</accession>
<dbReference type="PANTHER" id="PTHR33452">
    <property type="entry name" value="OXIDOREDUCTASE CATD-RELATED"/>
    <property type="match status" value="1"/>
</dbReference>
<evidence type="ECO:0000313" key="9">
    <source>
        <dbReference type="Proteomes" id="UP001418796"/>
    </source>
</evidence>
<keyword evidence="5 7" id="KW-1133">Transmembrane helix</keyword>
<feature type="transmembrane region" description="Helical" evidence="7">
    <location>
        <begin position="45"/>
        <end position="65"/>
    </location>
</feature>
<comment type="similarity">
    <text evidence="2">Belongs to the DoxX family.</text>
</comment>
<organism evidence="8 9">
    <name type="scientific">Alkalicoccobacillus gibsonii</name>
    <dbReference type="NCBI Taxonomy" id="79881"/>
    <lineage>
        <taxon>Bacteria</taxon>
        <taxon>Bacillati</taxon>
        <taxon>Bacillota</taxon>
        <taxon>Bacilli</taxon>
        <taxon>Bacillales</taxon>
        <taxon>Bacillaceae</taxon>
        <taxon>Alkalicoccobacillus</taxon>
    </lineage>
</organism>
<keyword evidence="9" id="KW-1185">Reference proteome</keyword>
<comment type="subcellular location">
    <subcellularLocation>
        <location evidence="1">Cell membrane</location>
        <topology evidence="1">Multi-pass membrane protein</topology>
    </subcellularLocation>
</comment>
<evidence type="ECO:0000256" key="2">
    <source>
        <dbReference type="ARBA" id="ARBA00006679"/>
    </source>
</evidence>
<proteinExistence type="inferred from homology"/>